<organism evidence="1 2">
    <name type="scientific">Corallococcus aberystwythensis</name>
    <dbReference type="NCBI Taxonomy" id="2316722"/>
    <lineage>
        <taxon>Bacteria</taxon>
        <taxon>Pseudomonadati</taxon>
        <taxon>Myxococcota</taxon>
        <taxon>Myxococcia</taxon>
        <taxon>Myxococcales</taxon>
        <taxon>Cystobacterineae</taxon>
        <taxon>Myxococcaceae</taxon>
        <taxon>Corallococcus</taxon>
    </lineage>
</organism>
<proteinExistence type="predicted"/>
<dbReference type="EMBL" id="RAWK01000017">
    <property type="protein sequence ID" value="RKH73180.1"/>
    <property type="molecule type" value="Genomic_DNA"/>
</dbReference>
<sequence>MLGQGVRHGIANTSLPIGHRADDGHPAQSTLHFLLQRHEFLLAASQQGARQQHRCTRYLRDLEHPAWGRTTGAGCQTARACSLRRTPERRTFMATLKQLAFRMARTPASGSLVRFGFAHADRLLPLTSVDRSEQAALYRHPRPVYGTFHHIAVPLRGVPDIFALAHPRHSALRASLFALIAAARQRAPASVLVNAGPRQDVGQVHFHLTDDTPFGDAVRSEQLTWPDWDSAVRALTSVPDIQERYRVGFSLLQDAGDPRVRLI</sequence>
<keyword evidence="2" id="KW-1185">Reference proteome</keyword>
<dbReference type="AlphaFoldDB" id="A0A3A8R1T3"/>
<evidence type="ECO:0008006" key="3">
    <source>
        <dbReference type="Google" id="ProtNLM"/>
    </source>
</evidence>
<dbReference type="SUPFAM" id="SSF54197">
    <property type="entry name" value="HIT-like"/>
    <property type="match status" value="1"/>
</dbReference>
<gene>
    <name evidence="1" type="ORF">D7W81_04675</name>
</gene>
<evidence type="ECO:0000313" key="1">
    <source>
        <dbReference type="EMBL" id="RKH73180.1"/>
    </source>
</evidence>
<evidence type="ECO:0000313" key="2">
    <source>
        <dbReference type="Proteomes" id="UP000267003"/>
    </source>
</evidence>
<reference evidence="2" key="1">
    <citation type="submission" date="2018-09" db="EMBL/GenBank/DDBJ databases">
        <authorList>
            <person name="Livingstone P.G."/>
            <person name="Whitworth D.E."/>
        </authorList>
    </citation>
    <scope>NUCLEOTIDE SEQUENCE [LARGE SCALE GENOMIC DNA]</scope>
    <source>
        <strain evidence="2">AB050A</strain>
    </source>
</reference>
<accession>A0A3A8R1T3</accession>
<protein>
    <recommendedName>
        <fullName evidence="3">HIT domain-containing protein</fullName>
    </recommendedName>
</protein>
<dbReference type="InterPro" id="IPR036265">
    <property type="entry name" value="HIT-like_sf"/>
</dbReference>
<dbReference type="Proteomes" id="UP000267003">
    <property type="component" value="Unassembled WGS sequence"/>
</dbReference>
<name>A0A3A8R1T3_9BACT</name>
<comment type="caution">
    <text evidence="1">The sequence shown here is derived from an EMBL/GenBank/DDBJ whole genome shotgun (WGS) entry which is preliminary data.</text>
</comment>